<dbReference type="InterPro" id="IPR011006">
    <property type="entry name" value="CheY-like_superfamily"/>
</dbReference>
<dbReference type="Pfam" id="PF00072">
    <property type="entry name" value="Response_reg"/>
    <property type="match status" value="1"/>
</dbReference>
<protein>
    <submittedName>
        <fullName evidence="4">Response regulator receiver domain-containing protein</fullName>
    </submittedName>
    <submittedName>
        <fullName evidence="5">Response regulator receiver protein</fullName>
    </submittedName>
</protein>
<dbReference type="KEGG" id="caby:Cabys_1222"/>
<evidence type="ECO:0000256" key="2">
    <source>
        <dbReference type="PROSITE-ProRule" id="PRU00169"/>
    </source>
</evidence>
<evidence type="ECO:0000256" key="1">
    <source>
        <dbReference type="ARBA" id="ARBA00022553"/>
    </source>
</evidence>
<sequence>MVKRILIVDDEETITFSLYQSFILSKKPFEVVTAESGEEALEKFLEKPFHLVITDIFLPGISGFDLIREIKKTHAQTKFIVITAYGSDDKKEEARKEGAQLYVEKPYDIRDFKKKVMEMLK</sequence>
<feature type="modified residue" description="4-aspartylphosphate" evidence="2">
    <location>
        <position position="55"/>
    </location>
</feature>
<dbReference type="EMBL" id="CM001402">
    <property type="protein sequence ID" value="EHO42021.1"/>
    <property type="molecule type" value="Genomic_DNA"/>
</dbReference>
<dbReference type="CDD" id="cd00156">
    <property type="entry name" value="REC"/>
    <property type="match status" value="1"/>
</dbReference>
<dbReference type="OrthoDB" id="9800897at2"/>
<keyword evidence="1 2" id="KW-0597">Phosphoprotein</keyword>
<dbReference type="Proteomes" id="UP000183868">
    <property type="component" value="Chromosome"/>
</dbReference>
<dbReference type="PANTHER" id="PTHR44591:SF3">
    <property type="entry name" value="RESPONSE REGULATORY DOMAIN-CONTAINING PROTEIN"/>
    <property type="match status" value="1"/>
</dbReference>
<dbReference type="GO" id="GO:0000160">
    <property type="term" value="P:phosphorelay signal transduction system"/>
    <property type="evidence" value="ECO:0007669"/>
    <property type="project" value="InterPro"/>
</dbReference>
<dbReference type="eggNOG" id="COG2204">
    <property type="taxonomic scope" value="Bacteria"/>
</dbReference>
<dbReference type="PROSITE" id="PS50110">
    <property type="entry name" value="RESPONSE_REGULATORY"/>
    <property type="match status" value="1"/>
</dbReference>
<dbReference type="InterPro" id="IPR050595">
    <property type="entry name" value="Bact_response_regulator"/>
</dbReference>
<dbReference type="PANTHER" id="PTHR44591">
    <property type="entry name" value="STRESS RESPONSE REGULATOR PROTEIN 1"/>
    <property type="match status" value="1"/>
</dbReference>
<reference evidence="4 7" key="2">
    <citation type="submission" date="2016-11" db="EMBL/GenBank/DDBJ databases">
        <title>Genomic analysis of Caldithrix abyssi and proposal of a novel bacterial phylum Caldithrichaeota.</title>
        <authorList>
            <person name="Kublanov I."/>
            <person name="Sigalova O."/>
            <person name="Gavrilov S."/>
            <person name="Lebedinsky A."/>
            <person name="Ivanova N."/>
            <person name="Daum C."/>
            <person name="Reddy T."/>
            <person name="Klenk H.P."/>
            <person name="Goker M."/>
            <person name="Reva O."/>
            <person name="Miroshnichenko M."/>
            <person name="Kyprides N."/>
            <person name="Woyke T."/>
            <person name="Gelfand M."/>
        </authorList>
    </citation>
    <scope>NUCLEOTIDE SEQUENCE [LARGE SCALE GENOMIC DNA]</scope>
    <source>
        <strain evidence="4 7">LF13</strain>
    </source>
</reference>
<dbReference type="PaxDb" id="880073-Calab_2411"/>
<evidence type="ECO:0000259" key="3">
    <source>
        <dbReference type="PROSITE" id="PS50110"/>
    </source>
</evidence>
<accession>H1XY94</accession>
<dbReference type="HOGENOM" id="CLU_000445_69_17_0"/>
<evidence type="ECO:0000313" key="7">
    <source>
        <dbReference type="Proteomes" id="UP000183868"/>
    </source>
</evidence>
<dbReference type="InParanoid" id="H1XY94"/>
<evidence type="ECO:0000313" key="4">
    <source>
        <dbReference type="EMBL" id="APF17971.1"/>
    </source>
</evidence>
<dbReference type="Gene3D" id="3.40.50.2300">
    <property type="match status" value="1"/>
</dbReference>
<reference evidence="5 6" key="1">
    <citation type="submission" date="2011-09" db="EMBL/GenBank/DDBJ databases">
        <title>The permanent draft genome of Caldithrix abyssi DSM 13497.</title>
        <authorList>
            <consortium name="US DOE Joint Genome Institute (JGI-PGF)"/>
            <person name="Lucas S."/>
            <person name="Han J."/>
            <person name="Lapidus A."/>
            <person name="Bruce D."/>
            <person name="Goodwin L."/>
            <person name="Pitluck S."/>
            <person name="Peters L."/>
            <person name="Kyrpides N."/>
            <person name="Mavromatis K."/>
            <person name="Ivanova N."/>
            <person name="Mikhailova N."/>
            <person name="Chertkov O."/>
            <person name="Detter J.C."/>
            <person name="Tapia R."/>
            <person name="Han C."/>
            <person name="Land M."/>
            <person name="Hauser L."/>
            <person name="Markowitz V."/>
            <person name="Cheng J.-F."/>
            <person name="Hugenholtz P."/>
            <person name="Woyke T."/>
            <person name="Wu D."/>
            <person name="Spring S."/>
            <person name="Brambilla E."/>
            <person name="Klenk H.-P."/>
            <person name="Eisen J.A."/>
        </authorList>
    </citation>
    <scope>NUCLEOTIDE SEQUENCE [LARGE SCALE GENOMIC DNA]</scope>
    <source>
        <strain evidence="5 6">DSM 13497</strain>
    </source>
</reference>
<dbReference type="InterPro" id="IPR001789">
    <property type="entry name" value="Sig_transdc_resp-reg_receiver"/>
</dbReference>
<dbReference type="STRING" id="880073.Cabys_1222"/>
<gene>
    <name evidence="4" type="ORF">Cabys_1222</name>
    <name evidence="5" type="ORF">Calab_2411</name>
</gene>
<evidence type="ECO:0000313" key="6">
    <source>
        <dbReference type="Proteomes" id="UP000004671"/>
    </source>
</evidence>
<proteinExistence type="predicted"/>
<feature type="domain" description="Response regulatory" evidence="3">
    <location>
        <begin position="4"/>
        <end position="120"/>
    </location>
</feature>
<dbReference type="SMART" id="SM00448">
    <property type="entry name" value="REC"/>
    <property type="match status" value="1"/>
</dbReference>
<keyword evidence="6" id="KW-1185">Reference proteome</keyword>
<dbReference type="Proteomes" id="UP000004671">
    <property type="component" value="Chromosome"/>
</dbReference>
<dbReference type="RefSeq" id="WP_006929243.1">
    <property type="nucleotide sequence ID" value="NZ_CM001402.1"/>
</dbReference>
<name>H1XY94_CALAY</name>
<dbReference type="AlphaFoldDB" id="H1XY94"/>
<evidence type="ECO:0000313" key="5">
    <source>
        <dbReference type="EMBL" id="EHO42021.1"/>
    </source>
</evidence>
<organism evidence="5 6">
    <name type="scientific">Caldithrix abyssi DSM 13497</name>
    <dbReference type="NCBI Taxonomy" id="880073"/>
    <lineage>
        <taxon>Bacteria</taxon>
        <taxon>Pseudomonadati</taxon>
        <taxon>Calditrichota</taxon>
        <taxon>Calditrichia</taxon>
        <taxon>Calditrichales</taxon>
        <taxon>Calditrichaceae</taxon>
        <taxon>Caldithrix</taxon>
    </lineage>
</organism>
<dbReference type="SUPFAM" id="SSF52172">
    <property type="entry name" value="CheY-like"/>
    <property type="match status" value="1"/>
</dbReference>
<dbReference type="EMBL" id="CP018099">
    <property type="protein sequence ID" value="APF17971.1"/>
    <property type="molecule type" value="Genomic_DNA"/>
</dbReference>